<evidence type="ECO:0000256" key="8">
    <source>
        <dbReference type="ARBA" id="ARBA00022777"/>
    </source>
</evidence>
<evidence type="ECO:0000313" key="17">
    <source>
        <dbReference type="EMBL" id="TYP93254.1"/>
    </source>
</evidence>
<dbReference type="FunFam" id="3.40.50.300:FF:000212">
    <property type="entry name" value="Adenylyl-sulfate kinase"/>
    <property type="match status" value="1"/>
</dbReference>
<dbReference type="GO" id="GO:0000103">
    <property type="term" value="P:sulfate assimilation"/>
    <property type="evidence" value="ECO:0007669"/>
    <property type="project" value="UniProtKB-UniRule"/>
</dbReference>
<comment type="function">
    <text evidence="2 13 14">Catalyzes the synthesis of activated sulfate.</text>
</comment>
<organism evidence="16 18">
    <name type="scientific">Nitrosomonas communis</name>
    <dbReference type="NCBI Taxonomy" id="44574"/>
    <lineage>
        <taxon>Bacteria</taxon>
        <taxon>Pseudomonadati</taxon>
        <taxon>Pseudomonadota</taxon>
        <taxon>Betaproteobacteria</taxon>
        <taxon>Nitrosomonadales</taxon>
        <taxon>Nitrosomonadaceae</taxon>
        <taxon>Nitrosomonas</taxon>
    </lineage>
</organism>
<dbReference type="OrthoDB" id="9804504at2"/>
<proteinExistence type="inferred from homology"/>
<keyword evidence="8 13" id="KW-0418">Kinase</keyword>
<dbReference type="GO" id="GO:0004020">
    <property type="term" value="F:adenylylsulfate kinase activity"/>
    <property type="evidence" value="ECO:0007669"/>
    <property type="project" value="UniProtKB-UniRule"/>
</dbReference>
<gene>
    <name evidence="13" type="primary">cysC</name>
    <name evidence="16" type="ORF">AAW31_03130</name>
    <name evidence="17" type="ORF">BCL69_100364</name>
</gene>
<evidence type="ECO:0000256" key="14">
    <source>
        <dbReference type="RuleBase" id="RU004347"/>
    </source>
</evidence>
<evidence type="ECO:0000256" key="4">
    <source>
        <dbReference type="ARBA" id="ARBA00007008"/>
    </source>
</evidence>
<protein>
    <recommendedName>
        <fullName evidence="5 13">Adenylyl-sulfate kinase</fullName>
        <ecNumber evidence="5 13">2.7.1.25</ecNumber>
    </recommendedName>
    <alternativeName>
        <fullName evidence="11 13">APS kinase</fullName>
    </alternativeName>
    <alternativeName>
        <fullName evidence="12 13">ATP adenosine-5'-phosphosulfate 3'-phosphotransferase</fullName>
    </alternativeName>
    <alternativeName>
        <fullName evidence="10 13">Adenosine-5'-phosphosulfate kinase</fullName>
    </alternativeName>
</protein>
<dbReference type="Proteomes" id="UP000034156">
    <property type="component" value="Chromosome"/>
</dbReference>
<evidence type="ECO:0000313" key="18">
    <source>
        <dbReference type="Proteomes" id="UP000034156"/>
    </source>
</evidence>
<reference evidence="18" key="1">
    <citation type="submission" date="2015-05" db="EMBL/GenBank/DDBJ databases">
        <title>Draft genome of Nitrosomonas communis strain Nm2.</title>
        <authorList>
            <person name="Kozlowski J.A."/>
            <person name="Kits K.D."/>
            <person name="Stein L.Y."/>
        </authorList>
    </citation>
    <scope>NUCLEOTIDE SEQUENCE [LARGE SCALE GENOMIC DNA]</scope>
    <source>
        <strain evidence="18">Nm2</strain>
    </source>
</reference>
<dbReference type="UniPathway" id="UPA00140">
    <property type="reaction ID" value="UER00205"/>
</dbReference>
<reference evidence="16 18" key="2">
    <citation type="journal article" date="2016" name="Genome Announc.">
        <title>Genome Sequence of Nitrosomonas communis Strain Nm2, a Mesophilic Ammonia-Oxidizing Bacterium Isolated from Mediterranean Soil.</title>
        <authorList>
            <person name="Kozlowski J.A."/>
            <person name="Kits K.D."/>
            <person name="Stein L.Y."/>
        </authorList>
    </citation>
    <scope>NUCLEOTIDE SEQUENCE [LARGE SCALE GENOMIC DNA]</scope>
    <source>
        <strain evidence="16 18">Nm2</strain>
    </source>
</reference>
<sequence length="215" mass="24271">MKKSTNTIWHHATVTRNRREQQNGHRSVVLWFTGLSGAGKSTLAHAVEEELHRQECRTFVLDGDNVRHGLCADLGFSAEDRTENIRRIAETAKLLTEAGVIAMTAFISPFRSDRERARNLFSQGDFIEIYCQAPLELCEQRDVKGLYRRARAGEVKDFTGISSPYEPPLNPELVVATDCLPLEECVSQVLTLLRFRGIINQGKNESQCDSKRHVS</sequence>
<dbReference type="HAMAP" id="MF_00065">
    <property type="entry name" value="Adenylyl_sulf_kinase"/>
    <property type="match status" value="1"/>
</dbReference>
<comment type="similarity">
    <text evidence="4 13 14">Belongs to the APS kinase family.</text>
</comment>
<dbReference type="AlphaFoldDB" id="A0A0F7KE03"/>
<name>A0A0F7KE03_9PROT</name>
<keyword evidence="18" id="KW-1185">Reference proteome</keyword>
<keyword evidence="13" id="KW-0597">Phosphoprotein</keyword>
<dbReference type="InterPro" id="IPR059117">
    <property type="entry name" value="APS_kinase_dom"/>
</dbReference>
<comment type="pathway">
    <text evidence="3 13 14">Sulfur metabolism; hydrogen sulfide biosynthesis; sulfite from sulfate: step 2/3.</text>
</comment>
<dbReference type="CDD" id="cd02027">
    <property type="entry name" value="APSK"/>
    <property type="match status" value="1"/>
</dbReference>
<dbReference type="RefSeq" id="WP_046849124.1">
    <property type="nucleotide sequence ID" value="NZ_CP011451.1"/>
</dbReference>
<dbReference type="Gene3D" id="3.40.50.300">
    <property type="entry name" value="P-loop containing nucleotide triphosphate hydrolases"/>
    <property type="match status" value="1"/>
</dbReference>
<evidence type="ECO:0000313" key="16">
    <source>
        <dbReference type="EMBL" id="AKH37029.1"/>
    </source>
</evidence>
<accession>A0A0F7KE03</accession>
<evidence type="ECO:0000256" key="12">
    <source>
        <dbReference type="ARBA" id="ARBA00031464"/>
    </source>
</evidence>
<dbReference type="EMBL" id="CP011451">
    <property type="protein sequence ID" value="AKH37029.1"/>
    <property type="molecule type" value="Genomic_DNA"/>
</dbReference>
<feature type="binding site" evidence="13">
    <location>
        <begin position="34"/>
        <end position="41"/>
    </location>
    <ligand>
        <name>ATP</name>
        <dbReference type="ChEBI" id="CHEBI:30616"/>
    </ligand>
</feature>
<evidence type="ECO:0000256" key="13">
    <source>
        <dbReference type="HAMAP-Rule" id="MF_00065"/>
    </source>
</evidence>
<dbReference type="NCBIfam" id="TIGR00455">
    <property type="entry name" value="apsK"/>
    <property type="match status" value="1"/>
</dbReference>
<dbReference type="PANTHER" id="PTHR11055">
    <property type="entry name" value="BIFUNCTIONAL 3'-PHOSPHOADENOSINE 5'-PHOSPHOSULFATE SYNTHASE"/>
    <property type="match status" value="1"/>
</dbReference>
<dbReference type="InterPro" id="IPR002891">
    <property type="entry name" value="APS"/>
</dbReference>
<dbReference type="EC" id="2.7.1.25" evidence="5 13"/>
<feature type="domain" description="APS kinase" evidence="15">
    <location>
        <begin position="26"/>
        <end position="175"/>
    </location>
</feature>
<evidence type="ECO:0000256" key="11">
    <source>
        <dbReference type="ARBA" id="ARBA00031393"/>
    </source>
</evidence>
<evidence type="ECO:0000256" key="3">
    <source>
        <dbReference type="ARBA" id="ARBA00004806"/>
    </source>
</evidence>
<evidence type="ECO:0000256" key="9">
    <source>
        <dbReference type="ARBA" id="ARBA00022840"/>
    </source>
</evidence>
<evidence type="ECO:0000256" key="1">
    <source>
        <dbReference type="ARBA" id="ARBA00001823"/>
    </source>
</evidence>
<feature type="active site" description="Phosphoserine intermediate" evidence="13">
    <location>
        <position position="108"/>
    </location>
</feature>
<evidence type="ECO:0000259" key="15">
    <source>
        <dbReference type="Pfam" id="PF01583"/>
    </source>
</evidence>
<dbReference type="Pfam" id="PF01583">
    <property type="entry name" value="APS_kinase"/>
    <property type="match status" value="1"/>
</dbReference>
<dbReference type="InterPro" id="IPR027417">
    <property type="entry name" value="P-loop_NTPase"/>
</dbReference>
<evidence type="ECO:0000256" key="7">
    <source>
        <dbReference type="ARBA" id="ARBA00022741"/>
    </source>
</evidence>
<evidence type="ECO:0000256" key="10">
    <source>
        <dbReference type="ARBA" id="ARBA00029724"/>
    </source>
</evidence>
<keyword evidence="9 13" id="KW-0067">ATP-binding</keyword>
<evidence type="ECO:0000256" key="6">
    <source>
        <dbReference type="ARBA" id="ARBA00022679"/>
    </source>
</evidence>
<dbReference type="EMBL" id="VNHT01000003">
    <property type="protein sequence ID" value="TYP93254.1"/>
    <property type="molecule type" value="Genomic_DNA"/>
</dbReference>
<dbReference type="GO" id="GO:0005524">
    <property type="term" value="F:ATP binding"/>
    <property type="evidence" value="ECO:0007669"/>
    <property type="project" value="UniProtKB-UniRule"/>
</dbReference>
<evidence type="ECO:0000256" key="2">
    <source>
        <dbReference type="ARBA" id="ARBA00002632"/>
    </source>
</evidence>
<evidence type="ECO:0000256" key="5">
    <source>
        <dbReference type="ARBA" id="ARBA00012121"/>
    </source>
</evidence>
<dbReference type="PANTHER" id="PTHR11055:SF1">
    <property type="entry name" value="PAPS SYNTHETASE, ISOFORM D"/>
    <property type="match status" value="1"/>
</dbReference>
<dbReference type="KEGG" id="nco:AAW31_03130"/>
<dbReference type="NCBIfam" id="NF003013">
    <property type="entry name" value="PRK03846.1"/>
    <property type="match status" value="1"/>
</dbReference>
<dbReference type="Proteomes" id="UP000324176">
    <property type="component" value="Unassembled WGS sequence"/>
</dbReference>
<keyword evidence="6 13" id="KW-0808">Transferase</keyword>
<dbReference type="PATRIC" id="fig|44574.3.peg.743"/>
<reference evidence="17 19" key="3">
    <citation type="submission" date="2019-07" db="EMBL/GenBank/DDBJ databases">
        <title>Active sludge and wastewater microbial communities from Klosterneuburg, Austria.</title>
        <authorList>
            <person name="Wagner M."/>
        </authorList>
    </citation>
    <scope>NUCLEOTIDE SEQUENCE [LARGE SCALE GENOMIC DNA]</scope>
    <source>
        <strain evidence="17 19">Nm2</strain>
    </source>
</reference>
<keyword evidence="7 13" id="KW-0547">Nucleotide-binding</keyword>
<comment type="catalytic activity">
    <reaction evidence="1 13 14">
        <text>adenosine 5'-phosphosulfate + ATP = 3'-phosphoadenylyl sulfate + ADP + H(+)</text>
        <dbReference type="Rhea" id="RHEA:24152"/>
        <dbReference type="ChEBI" id="CHEBI:15378"/>
        <dbReference type="ChEBI" id="CHEBI:30616"/>
        <dbReference type="ChEBI" id="CHEBI:58243"/>
        <dbReference type="ChEBI" id="CHEBI:58339"/>
        <dbReference type="ChEBI" id="CHEBI:456216"/>
        <dbReference type="EC" id="2.7.1.25"/>
    </reaction>
</comment>
<dbReference type="SUPFAM" id="SSF52540">
    <property type="entry name" value="P-loop containing nucleoside triphosphate hydrolases"/>
    <property type="match status" value="1"/>
</dbReference>
<dbReference type="GO" id="GO:0070814">
    <property type="term" value="P:hydrogen sulfide biosynthetic process"/>
    <property type="evidence" value="ECO:0007669"/>
    <property type="project" value="UniProtKB-UniRule"/>
</dbReference>
<evidence type="ECO:0000313" key="19">
    <source>
        <dbReference type="Proteomes" id="UP000324176"/>
    </source>
</evidence>